<name>A0A0D2LZK5_9CHLO</name>
<evidence type="ECO:0000313" key="5">
    <source>
        <dbReference type="EMBL" id="KIY96829.1"/>
    </source>
</evidence>
<sequence>MAVVGWHPAPTQQARDRILGRAQALQALFGREHANRMLVTEPSLLSLTERRVRHNFEGLISALQLAPTQATTLVRGHPTLLRSSPALLAARRAMLRELLELDGAALSSFLLRAPDVLRLPEGRLAAHMAWLQEAGGVSRARVVRSYRSWPQLTTTSKAVLQDRHRTLQRLLGASRDEMRHVCATYPNLLARDPGALRANAASLVALLGEGEEHVRALLIKEPGLLSYNMMTLATRWSYVMQVLRLPRKLGTTLLTSNRPLLSIITQLPERVDALRRLLKVTDDDLYPLLHKHTPILRYPTAHAAAKLAVTGALASLNPAWAAAWERGGPFHAVRVIMASWGCVYRLAFLVATGQAGSTTLFAALRATHAAFTRDYPDYAAWLDGYNAAVGPDWAVPISGCLMSPRRAAPEDGSDAPKRLVKAGGGGASVWAQQQPQQWWQDGTGAAGLEGEGGRVGACRVWQQRSGGLSPDQRPERGGGLEASSSGDRTRSGGASDGGASSSAGTGSHGGRSSRDLGPGAGGGEQPAVGAQELRKDGVVEAALDSILASWLGLPRPQVAQLLAEWPPLAKLTWAEWRSRADAAETLLAVTGHSVAPAHAGRAGEHDGGLGSSSSCCGGGGIRQGAVFAGGGSGGGSSGSEGGGGDSGEGGGGRGSDGDCSGRGGEGDSSQSFADGHGPAMAAVVAASTTPQAAFQLGASAMAQELGSTLAPCPAVAARARALLAAPGGVHPAVPTVLAAAANLAPFSPALWRPPSSRAGALIGALLASCPSAWASELFVPRYRWLCALAAASPSLLEDLRAMPLAALAKAPLAPRQAYGVLQYLVAERAPRPWFYPAAGLLTRPPSWVPPPTFKAAYPGFEGWWEGIRNGATQAGTAALL</sequence>
<evidence type="ECO:0000256" key="3">
    <source>
        <dbReference type="ARBA" id="ARBA00022946"/>
    </source>
</evidence>
<dbReference type="Proteomes" id="UP000054498">
    <property type="component" value="Unassembled WGS sequence"/>
</dbReference>
<gene>
    <name evidence="5" type="ORF">MNEG_11133</name>
</gene>
<keyword evidence="2" id="KW-0804">Transcription</keyword>
<dbReference type="PANTHER" id="PTHR13068">
    <property type="entry name" value="CGI-12 PROTEIN-RELATED"/>
    <property type="match status" value="1"/>
</dbReference>
<organism evidence="5 6">
    <name type="scientific">Monoraphidium neglectum</name>
    <dbReference type="NCBI Taxonomy" id="145388"/>
    <lineage>
        <taxon>Eukaryota</taxon>
        <taxon>Viridiplantae</taxon>
        <taxon>Chlorophyta</taxon>
        <taxon>core chlorophytes</taxon>
        <taxon>Chlorophyceae</taxon>
        <taxon>CS clade</taxon>
        <taxon>Sphaeropleales</taxon>
        <taxon>Selenastraceae</taxon>
        <taxon>Monoraphidium</taxon>
    </lineage>
</organism>
<dbReference type="OrthoDB" id="637682at2759"/>
<dbReference type="GeneID" id="25728365"/>
<dbReference type="Pfam" id="PF02536">
    <property type="entry name" value="mTERF"/>
    <property type="match status" value="1"/>
</dbReference>
<protein>
    <submittedName>
        <fullName evidence="5">Uncharacterized protein</fullName>
    </submittedName>
</protein>
<dbReference type="GO" id="GO:0003676">
    <property type="term" value="F:nucleic acid binding"/>
    <property type="evidence" value="ECO:0007669"/>
    <property type="project" value="InterPro"/>
</dbReference>
<evidence type="ECO:0000313" key="6">
    <source>
        <dbReference type="Proteomes" id="UP000054498"/>
    </source>
</evidence>
<feature type="compositionally biased region" description="Gly residues" evidence="4">
    <location>
        <begin position="627"/>
        <end position="654"/>
    </location>
</feature>
<feature type="region of interest" description="Disordered" evidence="4">
    <location>
        <begin position="406"/>
        <end position="431"/>
    </location>
</feature>
<keyword evidence="3" id="KW-0809">Transit peptide</keyword>
<accession>A0A0D2LZK5</accession>
<evidence type="ECO:0000256" key="4">
    <source>
        <dbReference type="SAM" id="MobiDB-lite"/>
    </source>
</evidence>
<dbReference type="AlphaFoldDB" id="A0A0D2LZK5"/>
<dbReference type="SMART" id="SM00733">
    <property type="entry name" value="Mterf"/>
    <property type="match status" value="4"/>
</dbReference>
<dbReference type="EMBL" id="KK102824">
    <property type="protein sequence ID" value="KIY96829.1"/>
    <property type="molecule type" value="Genomic_DNA"/>
</dbReference>
<comment type="similarity">
    <text evidence="1">Belongs to the mTERF family.</text>
</comment>
<feature type="compositionally biased region" description="Low complexity" evidence="4">
    <location>
        <begin position="482"/>
        <end position="505"/>
    </location>
</feature>
<keyword evidence="6" id="KW-1185">Reference proteome</keyword>
<evidence type="ECO:0000256" key="2">
    <source>
        <dbReference type="ARBA" id="ARBA00022472"/>
    </source>
</evidence>
<dbReference type="STRING" id="145388.A0A0D2LZK5"/>
<dbReference type="InterPro" id="IPR038538">
    <property type="entry name" value="MTERF_sf"/>
</dbReference>
<dbReference type="InterPro" id="IPR003690">
    <property type="entry name" value="MTERF"/>
</dbReference>
<keyword evidence="2" id="KW-0805">Transcription regulation</keyword>
<dbReference type="Gene3D" id="1.25.70.10">
    <property type="entry name" value="Transcription termination factor 3, mitochondrial"/>
    <property type="match status" value="1"/>
</dbReference>
<proteinExistence type="inferred from homology"/>
<dbReference type="PANTHER" id="PTHR13068:SF219">
    <property type="entry name" value="MITOCHONDRIAL TRANSCRIPTION TERMINATION FACTOR FAMILY PROTEIN"/>
    <property type="match status" value="1"/>
</dbReference>
<reference evidence="5 6" key="1">
    <citation type="journal article" date="2013" name="BMC Genomics">
        <title>Reconstruction of the lipid metabolism for the microalga Monoraphidium neglectum from its genome sequence reveals characteristics suitable for biofuel production.</title>
        <authorList>
            <person name="Bogen C."/>
            <person name="Al-Dilaimi A."/>
            <person name="Albersmeier A."/>
            <person name="Wichmann J."/>
            <person name="Grundmann M."/>
            <person name="Rupp O."/>
            <person name="Lauersen K.J."/>
            <person name="Blifernez-Klassen O."/>
            <person name="Kalinowski J."/>
            <person name="Goesmann A."/>
            <person name="Mussgnug J.H."/>
            <person name="Kruse O."/>
        </authorList>
    </citation>
    <scope>NUCLEOTIDE SEQUENCE [LARGE SCALE GENOMIC DNA]</scope>
    <source>
        <strain evidence="5 6">SAG 48.87</strain>
    </source>
</reference>
<evidence type="ECO:0000256" key="1">
    <source>
        <dbReference type="ARBA" id="ARBA00007692"/>
    </source>
</evidence>
<dbReference type="RefSeq" id="XP_013895849.1">
    <property type="nucleotide sequence ID" value="XM_014040395.1"/>
</dbReference>
<dbReference type="GO" id="GO:0006353">
    <property type="term" value="P:DNA-templated transcription termination"/>
    <property type="evidence" value="ECO:0007669"/>
    <property type="project" value="UniProtKB-KW"/>
</dbReference>
<feature type="region of interest" description="Disordered" evidence="4">
    <location>
        <begin position="464"/>
        <end position="527"/>
    </location>
</feature>
<feature type="region of interest" description="Disordered" evidence="4">
    <location>
        <begin position="627"/>
        <end position="675"/>
    </location>
</feature>
<keyword evidence="2" id="KW-0806">Transcription termination</keyword>
<dbReference type="KEGG" id="mng:MNEG_11133"/>